<evidence type="ECO:0000256" key="2">
    <source>
        <dbReference type="ARBA" id="ARBA00023157"/>
    </source>
</evidence>
<evidence type="ECO:0000256" key="1">
    <source>
        <dbReference type="ARBA" id="ARBA00022536"/>
    </source>
</evidence>
<dbReference type="InterPro" id="IPR019011">
    <property type="entry name" value="Cryptic/Cripto_CFC-dom"/>
</dbReference>
<evidence type="ECO:0000259" key="4">
    <source>
        <dbReference type="Pfam" id="PF09443"/>
    </source>
</evidence>
<feature type="domain" description="Cryptic/Cripto CFC" evidence="4">
    <location>
        <begin position="98"/>
        <end position="132"/>
    </location>
</feature>
<keyword evidence="3" id="KW-0325">Glycoprotein</keyword>
<name>A0A673UPR0_SURSU</name>
<dbReference type="OMA" id="MIDEHFL"/>
<dbReference type="AlphaFoldDB" id="A0A673UPR0"/>
<reference evidence="5" key="2">
    <citation type="submission" date="2025-09" db="UniProtKB">
        <authorList>
            <consortium name="Ensembl"/>
        </authorList>
    </citation>
    <scope>IDENTIFICATION</scope>
</reference>
<sequence length="170" mass="19101">VEPFSSSVILIMAISKAFELEIVTGFGYHEFARPSQGDMALRNYSILSPEDSSSALHHWSFYCQCSLNGGTCMLWSFCAWPPLVYGQNCEHGLHKENCESVPHDIWLTKKCSMCKCWPGQFHCFPWTFLPGCDGLMIDEHFLVSRTPELTLSLASSEPGACFRFCVSLSL</sequence>
<accession>A0A673UPR0</accession>
<keyword evidence="6" id="KW-1185">Reference proteome</keyword>
<dbReference type="Pfam" id="PF09443">
    <property type="entry name" value="CFC"/>
    <property type="match status" value="1"/>
</dbReference>
<keyword evidence="2" id="KW-1015">Disulfide bond</keyword>
<keyword evidence="1" id="KW-0245">EGF-like domain</keyword>
<dbReference type="Ensembl" id="ENSSSUT00005031429.1">
    <property type="protein sequence ID" value="ENSSSUP00005027513.1"/>
    <property type="gene ID" value="ENSSSUG00005017799.1"/>
</dbReference>
<proteinExistence type="predicted"/>
<dbReference type="Proteomes" id="UP000472268">
    <property type="component" value="Unplaced"/>
</dbReference>
<evidence type="ECO:0000313" key="6">
    <source>
        <dbReference type="Proteomes" id="UP000472268"/>
    </source>
</evidence>
<reference evidence="5" key="1">
    <citation type="submission" date="2025-08" db="UniProtKB">
        <authorList>
            <consortium name="Ensembl"/>
        </authorList>
    </citation>
    <scope>IDENTIFICATION</scope>
</reference>
<organism evidence="5 6">
    <name type="scientific">Suricata suricatta</name>
    <name type="common">Meerkat</name>
    <dbReference type="NCBI Taxonomy" id="37032"/>
    <lineage>
        <taxon>Eukaryota</taxon>
        <taxon>Metazoa</taxon>
        <taxon>Chordata</taxon>
        <taxon>Craniata</taxon>
        <taxon>Vertebrata</taxon>
        <taxon>Euteleostomi</taxon>
        <taxon>Mammalia</taxon>
        <taxon>Eutheria</taxon>
        <taxon>Laurasiatheria</taxon>
        <taxon>Carnivora</taxon>
        <taxon>Feliformia</taxon>
        <taxon>Herpestidae</taxon>
        <taxon>Suricata</taxon>
    </lineage>
</organism>
<protein>
    <recommendedName>
        <fullName evidence="4">Cryptic/Cripto CFC domain-containing protein</fullName>
    </recommendedName>
</protein>
<dbReference type="SUPFAM" id="SSF57196">
    <property type="entry name" value="EGF/Laminin"/>
    <property type="match status" value="1"/>
</dbReference>
<evidence type="ECO:0000313" key="5">
    <source>
        <dbReference type="Ensembl" id="ENSSSUP00005027513.1"/>
    </source>
</evidence>
<evidence type="ECO:0000256" key="3">
    <source>
        <dbReference type="ARBA" id="ARBA00023180"/>
    </source>
</evidence>